<dbReference type="SUPFAM" id="SSF55021">
    <property type="entry name" value="ACT-like"/>
    <property type="match status" value="1"/>
</dbReference>
<dbReference type="UniPathway" id="UPA00121">
    <property type="reaction ID" value="UER00345"/>
</dbReference>
<dbReference type="GO" id="GO:0004664">
    <property type="term" value="F:prephenate dehydratase activity"/>
    <property type="evidence" value="ECO:0007669"/>
    <property type="project" value="UniProtKB-UniRule"/>
</dbReference>
<feature type="site" description="Essential for prephenate dehydratase activity" evidence="9">
    <location>
        <position position="201"/>
    </location>
</feature>
<evidence type="ECO:0000256" key="1">
    <source>
        <dbReference type="ARBA" id="ARBA00004741"/>
    </source>
</evidence>
<dbReference type="Proteomes" id="UP000294901">
    <property type="component" value="Unassembled WGS sequence"/>
</dbReference>
<dbReference type="FunFam" id="3.40.190.10:FF:000064">
    <property type="entry name" value="Prephenate dehydratase"/>
    <property type="match status" value="1"/>
</dbReference>
<gene>
    <name evidence="10" type="primary">pheA</name>
    <name evidence="13" type="ORF">C8E87_3276</name>
</gene>
<evidence type="ECO:0000313" key="13">
    <source>
        <dbReference type="EMBL" id="TDO39585.1"/>
    </source>
</evidence>
<dbReference type="InterPro" id="IPR001086">
    <property type="entry name" value="Preph_deHydtase"/>
</dbReference>
<dbReference type="EC" id="4.2.1.51" evidence="2 10"/>
<dbReference type="Gene3D" id="3.30.70.260">
    <property type="match status" value="1"/>
</dbReference>
<organism evidence="13 14">
    <name type="scientific">Paractinoplanes brasiliensis</name>
    <dbReference type="NCBI Taxonomy" id="52695"/>
    <lineage>
        <taxon>Bacteria</taxon>
        <taxon>Bacillati</taxon>
        <taxon>Actinomycetota</taxon>
        <taxon>Actinomycetes</taxon>
        <taxon>Micromonosporales</taxon>
        <taxon>Micromonosporaceae</taxon>
        <taxon>Paractinoplanes</taxon>
    </lineage>
</organism>
<feature type="domain" description="Prephenate dehydratase" evidence="11">
    <location>
        <begin position="30"/>
        <end position="208"/>
    </location>
</feature>
<dbReference type="AlphaFoldDB" id="A0A4R6JXX7"/>
<evidence type="ECO:0000256" key="3">
    <source>
        <dbReference type="ARBA" id="ARBA00021872"/>
    </source>
</evidence>
<accession>A0A4R6JXX7</accession>
<evidence type="ECO:0000256" key="5">
    <source>
        <dbReference type="ARBA" id="ARBA00023141"/>
    </source>
</evidence>
<dbReference type="PROSITE" id="PS51671">
    <property type="entry name" value="ACT"/>
    <property type="match status" value="1"/>
</dbReference>
<dbReference type="CDD" id="cd13632">
    <property type="entry name" value="PBP2_Aa-PDT_like"/>
    <property type="match status" value="1"/>
</dbReference>
<keyword evidence="4 10" id="KW-0028">Amino-acid biosynthesis</keyword>
<feature type="domain" description="ACT" evidence="12">
    <location>
        <begin position="223"/>
        <end position="300"/>
    </location>
</feature>
<comment type="pathway">
    <text evidence="1 10">Amino-acid biosynthesis; L-phenylalanine biosynthesis; phenylpyruvate from prephenate: step 1/1.</text>
</comment>
<dbReference type="NCBIfam" id="NF008865">
    <property type="entry name" value="PRK11898.1"/>
    <property type="match status" value="1"/>
</dbReference>
<dbReference type="CDD" id="cd04905">
    <property type="entry name" value="ACT_CM-PDT"/>
    <property type="match status" value="1"/>
</dbReference>
<dbReference type="PIRSF" id="PIRSF001500">
    <property type="entry name" value="Chor_mut_pdt_Ppr"/>
    <property type="match status" value="1"/>
</dbReference>
<evidence type="ECO:0000259" key="12">
    <source>
        <dbReference type="PROSITE" id="PS51671"/>
    </source>
</evidence>
<reference evidence="13 14" key="1">
    <citation type="submission" date="2019-03" db="EMBL/GenBank/DDBJ databases">
        <title>Sequencing the genomes of 1000 actinobacteria strains.</title>
        <authorList>
            <person name="Klenk H.-P."/>
        </authorList>
    </citation>
    <scope>NUCLEOTIDE SEQUENCE [LARGE SCALE GENOMIC DNA]</scope>
    <source>
        <strain evidence="13 14">DSM 43805</strain>
    </source>
</reference>
<dbReference type="GO" id="GO:0005737">
    <property type="term" value="C:cytoplasm"/>
    <property type="evidence" value="ECO:0007669"/>
    <property type="project" value="TreeGrafter"/>
</dbReference>
<keyword evidence="7 10" id="KW-0456">Lyase</keyword>
<keyword evidence="14" id="KW-1185">Reference proteome</keyword>
<dbReference type="Gene3D" id="3.40.190.10">
    <property type="entry name" value="Periplasmic binding protein-like II"/>
    <property type="match status" value="2"/>
</dbReference>
<evidence type="ECO:0000256" key="2">
    <source>
        <dbReference type="ARBA" id="ARBA00013147"/>
    </source>
</evidence>
<evidence type="ECO:0000256" key="7">
    <source>
        <dbReference type="ARBA" id="ARBA00023239"/>
    </source>
</evidence>
<dbReference type="Pfam" id="PF00800">
    <property type="entry name" value="PDT"/>
    <property type="match status" value="1"/>
</dbReference>
<evidence type="ECO:0000256" key="6">
    <source>
        <dbReference type="ARBA" id="ARBA00023222"/>
    </source>
</evidence>
<dbReference type="PANTHER" id="PTHR21022:SF19">
    <property type="entry name" value="PREPHENATE DEHYDRATASE-RELATED"/>
    <property type="match status" value="1"/>
</dbReference>
<keyword evidence="5 10" id="KW-0057">Aromatic amino acid biosynthesis</keyword>
<evidence type="ECO:0000256" key="8">
    <source>
        <dbReference type="ARBA" id="ARBA00047848"/>
    </source>
</evidence>
<evidence type="ECO:0000256" key="4">
    <source>
        <dbReference type="ARBA" id="ARBA00022605"/>
    </source>
</evidence>
<dbReference type="InterPro" id="IPR045865">
    <property type="entry name" value="ACT-like_dom_sf"/>
</dbReference>
<dbReference type="PROSITE" id="PS51171">
    <property type="entry name" value="PREPHENATE_DEHYDR_3"/>
    <property type="match status" value="1"/>
</dbReference>
<dbReference type="InterPro" id="IPR008242">
    <property type="entry name" value="Chor_mutase/pphenate_deHydtase"/>
</dbReference>
<dbReference type="GO" id="GO:0009094">
    <property type="term" value="P:L-phenylalanine biosynthetic process"/>
    <property type="evidence" value="ECO:0007669"/>
    <property type="project" value="UniProtKB-UniPathway"/>
</dbReference>
<dbReference type="SUPFAM" id="SSF53850">
    <property type="entry name" value="Periplasmic binding protein-like II"/>
    <property type="match status" value="1"/>
</dbReference>
<proteinExistence type="predicted"/>
<dbReference type="InterPro" id="IPR018528">
    <property type="entry name" value="Preph_deHydtase_CS"/>
</dbReference>
<dbReference type="PANTHER" id="PTHR21022">
    <property type="entry name" value="PREPHENATE DEHYDRATASE P PROTEIN"/>
    <property type="match status" value="1"/>
</dbReference>
<evidence type="ECO:0000256" key="9">
    <source>
        <dbReference type="PIRSR" id="PIRSR001500-2"/>
    </source>
</evidence>
<name>A0A4R6JXX7_9ACTN</name>
<sequence>MHLWVGPGLPAVTEAAGPRLPVMPGTPPTRFVYLGPEGTFTEAALRTIPAAERGVRTPARSVPEALEAVRAGDADAALVPLENSVGGAVPVTLDELVTGSPLVITREVVIPVEFVLAARSRTPLGQIRSIAAHPQASAQCRNWLLANVPDAVIVDVLSNAAAAISAASGEHDAALCAPIGVPRNGLTVLADKVADHADAVTRFALLTRPGPPGEPSGDDVTSLAVSIRHDQVGALLAVLTELAVRGINLSRIESRPTGVQLGTYVFFLDCTGHVAEARLGEALQGLRRICADVRFLGSYPRHRLTPETPVAPPRGLSNTDFADSSVWLAQLRKGDIA</sequence>
<evidence type="ECO:0000256" key="10">
    <source>
        <dbReference type="RuleBase" id="RU361254"/>
    </source>
</evidence>
<evidence type="ECO:0000313" key="14">
    <source>
        <dbReference type="Proteomes" id="UP000294901"/>
    </source>
</evidence>
<dbReference type="PROSITE" id="PS00858">
    <property type="entry name" value="PREPHENATE_DEHYDR_2"/>
    <property type="match status" value="1"/>
</dbReference>
<dbReference type="InterPro" id="IPR002912">
    <property type="entry name" value="ACT_dom"/>
</dbReference>
<comment type="catalytic activity">
    <reaction evidence="8 10">
        <text>prephenate + H(+) = 3-phenylpyruvate + CO2 + H2O</text>
        <dbReference type="Rhea" id="RHEA:21648"/>
        <dbReference type="ChEBI" id="CHEBI:15377"/>
        <dbReference type="ChEBI" id="CHEBI:15378"/>
        <dbReference type="ChEBI" id="CHEBI:16526"/>
        <dbReference type="ChEBI" id="CHEBI:18005"/>
        <dbReference type="ChEBI" id="CHEBI:29934"/>
        <dbReference type="EC" id="4.2.1.51"/>
    </reaction>
</comment>
<keyword evidence="6 10" id="KW-0584">Phenylalanine biosynthesis</keyword>
<dbReference type="FunFam" id="3.30.70.260:FF:000012">
    <property type="entry name" value="Prephenate dehydratase"/>
    <property type="match status" value="1"/>
</dbReference>
<dbReference type="EMBL" id="SNWR01000001">
    <property type="protein sequence ID" value="TDO39585.1"/>
    <property type="molecule type" value="Genomic_DNA"/>
</dbReference>
<dbReference type="Pfam" id="PF01842">
    <property type="entry name" value="ACT"/>
    <property type="match status" value="1"/>
</dbReference>
<evidence type="ECO:0000259" key="11">
    <source>
        <dbReference type="PROSITE" id="PS51171"/>
    </source>
</evidence>
<protein>
    <recommendedName>
        <fullName evidence="3 10">Prephenate dehydratase</fullName>
        <shortName evidence="10">PDT</shortName>
        <ecNumber evidence="2 10">4.2.1.51</ecNumber>
    </recommendedName>
</protein>
<comment type="caution">
    <text evidence="13">The sequence shown here is derived from an EMBL/GenBank/DDBJ whole genome shotgun (WGS) entry which is preliminary data.</text>
</comment>